<dbReference type="OrthoDB" id="5791156at2759"/>
<feature type="transmembrane region" description="Helical" evidence="1">
    <location>
        <begin position="169"/>
        <end position="187"/>
    </location>
</feature>
<evidence type="ECO:0000256" key="1">
    <source>
        <dbReference type="SAM" id="Phobius"/>
    </source>
</evidence>
<protein>
    <submittedName>
        <fullName evidence="5">Phospholipid scramblase</fullName>
    </submittedName>
</protein>
<name>A0A0N4UGQ8_DRAME</name>
<proteinExistence type="predicted"/>
<keyword evidence="1" id="KW-1133">Transmembrane helix</keyword>
<keyword evidence="1" id="KW-0812">Transmembrane</keyword>
<reference evidence="5" key="1">
    <citation type="submission" date="2017-02" db="UniProtKB">
        <authorList>
            <consortium name="WormBaseParasite"/>
        </authorList>
    </citation>
    <scope>IDENTIFICATION</scope>
</reference>
<dbReference type="Proteomes" id="UP000038040">
    <property type="component" value="Unplaced"/>
</dbReference>
<accession>A0A0N4UGQ8</accession>
<sequence length="196" mass="21747">MIFSEEIQASPSDSIPIVFTVREKQRDNRILFNAELIAGLGLTVKTSRGKTIMDLRLLGNSCKCMGKILHPAGATVYKIEIEDGLSIGNGWKIMKNGGTYIRFVNTPLIEIFGRLKVILSCFHCISSDYSLDFFNQNNENIAFMRPSLCTKAESVVLQFSDSISAQERMAVLGSCLLFMTVTVFPIYGEILGKSLC</sequence>
<dbReference type="AlphaFoldDB" id="A0A0N4UGQ8"/>
<evidence type="ECO:0000313" key="2">
    <source>
        <dbReference type="EMBL" id="VDN59745.1"/>
    </source>
</evidence>
<keyword evidence="1" id="KW-0472">Membrane</keyword>
<evidence type="ECO:0000313" key="4">
    <source>
        <dbReference type="Proteomes" id="UP000274756"/>
    </source>
</evidence>
<reference evidence="2 4" key="2">
    <citation type="submission" date="2018-11" db="EMBL/GenBank/DDBJ databases">
        <authorList>
            <consortium name="Pathogen Informatics"/>
        </authorList>
    </citation>
    <scope>NUCLEOTIDE SEQUENCE [LARGE SCALE GENOMIC DNA]</scope>
</reference>
<dbReference type="WBParaSite" id="DME_0000669201-mRNA-1">
    <property type="protein sequence ID" value="DME_0000669201-mRNA-1"/>
    <property type="gene ID" value="DME_0000669201"/>
</dbReference>
<dbReference type="Proteomes" id="UP000274756">
    <property type="component" value="Unassembled WGS sequence"/>
</dbReference>
<evidence type="ECO:0000313" key="5">
    <source>
        <dbReference type="WBParaSite" id="DME_0000669201-mRNA-1"/>
    </source>
</evidence>
<keyword evidence="4" id="KW-1185">Reference proteome</keyword>
<organism evidence="3 5">
    <name type="scientific">Dracunculus medinensis</name>
    <name type="common">Guinea worm</name>
    <dbReference type="NCBI Taxonomy" id="318479"/>
    <lineage>
        <taxon>Eukaryota</taxon>
        <taxon>Metazoa</taxon>
        <taxon>Ecdysozoa</taxon>
        <taxon>Nematoda</taxon>
        <taxon>Chromadorea</taxon>
        <taxon>Rhabditida</taxon>
        <taxon>Spirurina</taxon>
        <taxon>Dracunculoidea</taxon>
        <taxon>Dracunculidae</taxon>
        <taxon>Dracunculus</taxon>
    </lineage>
</organism>
<evidence type="ECO:0000313" key="3">
    <source>
        <dbReference type="Proteomes" id="UP000038040"/>
    </source>
</evidence>
<gene>
    <name evidence="2" type="ORF">DME_LOCUS9718</name>
</gene>
<dbReference type="EMBL" id="UYYG01001189">
    <property type="protein sequence ID" value="VDN59745.1"/>
    <property type="molecule type" value="Genomic_DNA"/>
</dbReference>